<dbReference type="AlphaFoldDB" id="A0A2M4BUP7"/>
<dbReference type="SMART" id="SM00367">
    <property type="entry name" value="LRR_CC"/>
    <property type="match status" value="5"/>
</dbReference>
<dbReference type="Pfam" id="PF25372">
    <property type="entry name" value="DUF7885"/>
    <property type="match status" value="1"/>
</dbReference>
<dbReference type="PANTHER" id="PTHR13382">
    <property type="entry name" value="MITOCHONDRIAL ATP SYNTHASE COUPLING FACTOR B"/>
    <property type="match status" value="1"/>
</dbReference>
<dbReference type="SUPFAM" id="SSF52047">
    <property type="entry name" value="RNI-like"/>
    <property type="match status" value="1"/>
</dbReference>
<organism evidence="3">
    <name type="scientific">Anopheles marajoara</name>
    <dbReference type="NCBI Taxonomy" id="58244"/>
    <lineage>
        <taxon>Eukaryota</taxon>
        <taxon>Metazoa</taxon>
        <taxon>Ecdysozoa</taxon>
        <taxon>Arthropoda</taxon>
        <taxon>Hexapoda</taxon>
        <taxon>Insecta</taxon>
        <taxon>Pterygota</taxon>
        <taxon>Neoptera</taxon>
        <taxon>Endopterygota</taxon>
        <taxon>Diptera</taxon>
        <taxon>Nematocera</taxon>
        <taxon>Culicoidea</taxon>
        <taxon>Culicidae</taxon>
        <taxon>Anophelinae</taxon>
        <taxon>Anopheles</taxon>
    </lineage>
</organism>
<dbReference type="InterPro" id="IPR050648">
    <property type="entry name" value="F-box_LRR-repeat"/>
</dbReference>
<keyword evidence="3" id="KW-0436">Ligase</keyword>
<proteinExistence type="predicted"/>
<name>A0A2M4BUP7_9DIPT</name>
<keyword evidence="1" id="KW-0833">Ubl conjugation pathway</keyword>
<dbReference type="InterPro" id="IPR006553">
    <property type="entry name" value="Leu-rich_rpt_Cys-con_subtyp"/>
</dbReference>
<sequence>MAEADEEAEGGKPCSLPASSSSFCNNITSSSSLTLFDIVWEDVLYVKLFPLLSLKDLFNLRCCSKLSKTFVDNGMHRLRDINLSGNNSPSVELAFGVLTENCRNVQVINLARCNWLQDSILYPFLQHNRRLAKINLSECLNITSRALQPVIIACKQLTTLKLSHCHWLTIGAMEALTLHHTNIQELDISYCSALNERCISVFLLNCRALRTLSLANIPAVTDNLLFTIAKHSKQIKHLNLVGCYMITDRGVGALSLCCKELESLMVRDCGQVTERSLALIRGRVFIDRPRLYQPDMNMVPNIGFPRLFLQV</sequence>
<dbReference type="GO" id="GO:0005737">
    <property type="term" value="C:cytoplasm"/>
    <property type="evidence" value="ECO:0007669"/>
    <property type="project" value="TreeGrafter"/>
</dbReference>
<reference evidence="3" key="1">
    <citation type="submission" date="2018-01" db="EMBL/GenBank/DDBJ databases">
        <title>An insight into the sialome of Amazonian anophelines.</title>
        <authorList>
            <person name="Ribeiro J.M."/>
            <person name="Scarpassa V."/>
            <person name="Calvo E."/>
        </authorList>
    </citation>
    <scope>NUCLEOTIDE SEQUENCE</scope>
    <source>
        <tissue evidence="3">Salivary glands</tissue>
    </source>
</reference>
<evidence type="ECO:0000256" key="1">
    <source>
        <dbReference type="ARBA" id="ARBA00022786"/>
    </source>
</evidence>
<evidence type="ECO:0000313" key="3">
    <source>
        <dbReference type="EMBL" id="MBW56779.1"/>
    </source>
</evidence>
<dbReference type="InterPro" id="IPR057207">
    <property type="entry name" value="FBXL15_LRR"/>
</dbReference>
<dbReference type="InterPro" id="IPR032675">
    <property type="entry name" value="LRR_dom_sf"/>
</dbReference>
<accession>A0A2M4BUP7</accession>
<evidence type="ECO:0000259" key="2">
    <source>
        <dbReference type="Pfam" id="PF25372"/>
    </source>
</evidence>
<dbReference type="EMBL" id="GGFJ01007638">
    <property type="protein sequence ID" value="MBW56779.1"/>
    <property type="molecule type" value="Transcribed_RNA"/>
</dbReference>
<protein>
    <submittedName>
        <fullName evidence="3">Putative scf ubiquitin ligase skp2 component</fullName>
    </submittedName>
</protein>
<dbReference type="Gene3D" id="3.80.10.10">
    <property type="entry name" value="Ribonuclease Inhibitor"/>
    <property type="match status" value="1"/>
</dbReference>
<dbReference type="GO" id="GO:0016874">
    <property type="term" value="F:ligase activity"/>
    <property type="evidence" value="ECO:0007669"/>
    <property type="project" value="UniProtKB-KW"/>
</dbReference>
<dbReference type="CDD" id="cd22126">
    <property type="entry name" value="F-box_FBXL15"/>
    <property type="match status" value="1"/>
</dbReference>
<feature type="domain" description="F-box/LRR-repeat protein 15-like leucin rich repeat" evidence="2">
    <location>
        <begin position="181"/>
        <end position="300"/>
    </location>
</feature>